<sequence length="198" mass="22798">MMVKDLRSENDNLKEWRNKKKALTEQLLSRAIQELQSLNAKINQKNVCEMMEKLSTAEDKKFDAVITPSAISKNEVYKNMILEANEKSKFNNIKNEKYKIDGDKQFEVFKLKTIIAKQEAKNKELEAIIQRANIQNNSSLQIQKANNIDFQSILKDLVNFARQEGIAFLDKDLNLITESKHQVLISSQIIKLLNLGNS</sequence>
<comment type="caution">
    <text evidence="2">The sequence shown here is derived from an EMBL/GenBank/DDBJ whole genome shotgun (WGS) entry which is preliminary data.</text>
</comment>
<keyword evidence="1" id="KW-0175">Coiled coil</keyword>
<proteinExistence type="predicted"/>
<dbReference type="Proteomes" id="UP000239065">
    <property type="component" value="Unassembled WGS sequence"/>
</dbReference>
<evidence type="ECO:0000313" key="2">
    <source>
        <dbReference type="EMBL" id="PRM87145.1"/>
    </source>
</evidence>
<protein>
    <submittedName>
        <fullName evidence="2">Uncharacterized protein</fullName>
    </submittedName>
</protein>
<dbReference type="AlphaFoldDB" id="A0A2S9SKP2"/>
<accession>A0A2S9SKP2</accession>
<evidence type="ECO:0000313" key="3">
    <source>
        <dbReference type="Proteomes" id="UP000239065"/>
    </source>
</evidence>
<organism evidence="2 3">
    <name type="scientific">Aliarcobacter cryaerophilus</name>
    <dbReference type="NCBI Taxonomy" id="28198"/>
    <lineage>
        <taxon>Bacteria</taxon>
        <taxon>Pseudomonadati</taxon>
        <taxon>Campylobacterota</taxon>
        <taxon>Epsilonproteobacteria</taxon>
        <taxon>Campylobacterales</taxon>
        <taxon>Arcobacteraceae</taxon>
        <taxon>Aliarcobacter</taxon>
    </lineage>
</organism>
<evidence type="ECO:0000256" key="1">
    <source>
        <dbReference type="SAM" id="Coils"/>
    </source>
</evidence>
<dbReference type="EMBL" id="NXGJ01000013">
    <property type="protein sequence ID" value="PRM87145.1"/>
    <property type="molecule type" value="Genomic_DNA"/>
</dbReference>
<reference evidence="2 3" key="1">
    <citation type="submission" date="2017-09" db="EMBL/GenBank/DDBJ databases">
        <title>Reassesment of A. cryaerophilus.</title>
        <authorList>
            <person name="Perez-Cataluna A."/>
            <person name="Collado L."/>
            <person name="Salgado O."/>
            <person name="Lefinanco V."/>
            <person name="Figueras M.J."/>
        </authorList>
    </citation>
    <scope>NUCLEOTIDE SEQUENCE [LARGE SCALE GENOMIC DNA]</scope>
    <source>
        <strain evidence="2 3">LMG 9861</strain>
    </source>
</reference>
<feature type="coiled-coil region" evidence="1">
    <location>
        <begin position="6"/>
        <end position="41"/>
    </location>
</feature>
<name>A0A2S9SKP2_9BACT</name>
<gene>
    <name evidence="2" type="ORF">CJ669_09125</name>
</gene>
<dbReference type="RefSeq" id="WP_105909662.1">
    <property type="nucleotide sequence ID" value="NZ_NXGJ01000013.1"/>
</dbReference>